<dbReference type="Pfam" id="PF04321">
    <property type="entry name" value="RmlD_sub_bind"/>
    <property type="match status" value="1"/>
</dbReference>
<dbReference type="KEGG" id="geo:Geob_1457"/>
<name>B9M561_GEODF</name>
<proteinExistence type="inferred from homology"/>
<evidence type="ECO:0000256" key="5">
    <source>
        <dbReference type="ARBA" id="ARBA00048200"/>
    </source>
</evidence>
<organism evidence="8 9">
    <name type="scientific">Geotalea daltonii (strain DSM 22248 / JCM 15807 / FRC-32)</name>
    <name type="common">Geobacter daltonii</name>
    <dbReference type="NCBI Taxonomy" id="316067"/>
    <lineage>
        <taxon>Bacteria</taxon>
        <taxon>Pseudomonadati</taxon>
        <taxon>Thermodesulfobacteriota</taxon>
        <taxon>Desulfuromonadia</taxon>
        <taxon>Geobacterales</taxon>
        <taxon>Geobacteraceae</taxon>
        <taxon>Geotalea</taxon>
    </lineage>
</organism>
<evidence type="ECO:0000256" key="4">
    <source>
        <dbReference type="ARBA" id="ARBA00017099"/>
    </source>
</evidence>
<dbReference type="InterPro" id="IPR005913">
    <property type="entry name" value="dTDP_dehydrorham_reduct"/>
</dbReference>
<dbReference type="Proteomes" id="UP000007721">
    <property type="component" value="Chromosome"/>
</dbReference>
<dbReference type="CDD" id="cd05254">
    <property type="entry name" value="dTDP_HR_like_SDR_e"/>
    <property type="match status" value="1"/>
</dbReference>
<evidence type="ECO:0000313" key="8">
    <source>
        <dbReference type="EMBL" id="ACM19816.1"/>
    </source>
</evidence>
<keyword evidence="6" id="KW-0521">NADP</keyword>
<evidence type="ECO:0000256" key="6">
    <source>
        <dbReference type="RuleBase" id="RU364082"/>
    </source>
</evidence>
<comment type="similarity">
    <text evidence="2 6">Belongs to the dTDP-4-dehydrorhamnose reductase family.</text>
</comment>
<dbReference type="InterPro" id="IPR036291">
    <property type="entry name" value="NAD(P)-bd_dom_sf"/>
</dbReference>
<dbReference type="RefSeq" id="WP_012646545.1">
    <property type="nucleotide sequence ID" value="NC_011979.1"/>
</dbReference>
<dbReference type="InterPro" id="IPR029903">
    <property type="entry name" value="RmlD-like-bd"/>
</dbReference>
<protein>
    <recommendedName>
        <fullName evidence="4 6">dTDP-4-dehydrorhamnose reductase</fullName>
        <ecNumber evidence="3 6">1.1.1.133</ecNumber>
    </recommendedName>
</protein>
<accession>B9M561</accession>
<comment type="function">
    <text evidence="6">Catalyzes the reduction of dTDP-6-deoxy-L-lyxo-4-hexulose to yield dTDP-L-rhamnose.</text>
</comment>
<evidence type="ECO:0000256" key="1">
    <source>
        <dbReference type="ARBA" id="ARBA00004781"/>
    </source>
</evidence>
<dbReference type="GO" id="GO:0019305">
    <property type="term" value="P:dTDP-rhamnose biosynthetic process"/>
    <property type="evidence" value="ECO:0007669"/>
    <property type="project" value="UniProtKB-UniPathway"/>
</dbReference>
<evidence type="ECO:0000256" key="3">
    <source>
        <dbReference type="ARBA" id="ARBA00012929"/>
    </source>
</evidence>
<keyword evidence="6" id="KW-0560">Oxidoreductase</keyword>
<sequence>MKQSVLILGATGMLGHTLLEQLAARKDLEVTATVRCQGSVEGITTKLLEKIVGNLDADNPDSVLKTLAQVKPDVVINCIGIIKQLPSAKDPITAITINSLFPHRLAQACKAAGSRLIHISTDCVFSGSKGNYTESDVADATDLYGRTKFLGEVDYPHCVTLRTSIIGHELKGCYSLIDWFLAQEGEVNGYTEAIYTGFPTVEMARIIADYVIPNPQLNGLYQVSSEPISKYELLQLVAKQYNKDIQIRPFHDFHCDRSLDSSRFRNITGYTPPSWSEMVAAMWMDWARHAGIGG</sequence>
<dbReference type="PANTHER" id="PTHR10491:SF4">
    <property type="entry name" value="METHIONINE ADENOSYLTRANSFERASE 2 SUBUNIT BETA"/>
    <property type="match status" value="1"/>
</dbReference>
<dbReference type="eggNOG" id="COG1091">
    <property type="taxonomic scope" value="Bacteria"/>
</dbReference>
<reference evidence="8 9" key="1">
    <citation type="submission" date="2009-01" db="EMBL/GenBank/DDBJ databases">
        <title>Complete sequence of Geobacter sp. FRC-32.</title>
        <authorList>
            <consortium name="US DOE Joint Genome Institute"/>
            <person name="Lucas S."/>
            <person name="Copeland A."/>
            <person name="Lapidus A."/>
            <person name="Glavina del Rio T."/>
            <person name="Dalin E."/>
            <person name="Tice H."/>
            <person name="Bruce D."/>
            <person name="Goodwin L."/>
            <person name="Pitluck S."/>
            <person name="Saunders E."/>
            <person name="Brettin T."/>
            <person name="Detter J.C."/>
            <person name="Han C."/>
            <person name="Larimer F."/>
            <person name="Land M."/>
            <person name="Hauser L."/>
            <person name="Kyrpides N."/>
            <person name="Ovchinnikova G."/>
            <person name="Kostka J."/>
            <person name="Richardson P."/>
        </authorList>
    </citation>
    <scope>NUCLEOTIDE SEQUENCE [LARGE SCALE GENOMIC DNA]</scope>
    <source>
        <strain evidence="9">DSM 22248 / JCM 15807 / FRC-32</strain>
    </source>
</reference>
<comment type="pathway">
    <text evidence="1 6">Carbohydrate biosynthesis; dTDP-L-rhamnose biosynthesis.</text>
</comment>
<dbReference type="UniPathway" id="UPA00124"/>
<dbReference type="SUPFAM" id="SSF51735">
    <property type="entry name" value="NAD(P)-binding Rossmann-fold domains"/>
    <property type="match status" value="1"/>
</dbReference>
<dbReference type="STRING" id="316067.Geob_1457"/>
<dbReference type="AlphaFoldDB" id="B9M561"/>
<feature type="domain" description="RmlD-like substrate binding" evidence="7">
    <location>
        <begin position="4"/>
        <end position="282"/>
    </location>
</feature>
<dbReference type="GO" id="GO:0005829">
    <property type="term" value="C:cytosol"/>
    <property type="evidence" value="ECO:0007669"/>
    <property type="project" value="TreeGrafter"/>
</dbReference>
<dbReference type="EC" id="1.1.1.133" evidence="3 6"/>
<keyword evidence="9" id="KW-1185">Reference proteome</keyword>
<evidence type="ECO:0000256" key="2">
    <source>
        <dbReference type="ARBA" id="ARBA00010944"/>
    </source>
</evidence>
<comment type="catalytic activity">
    <reaction evidence="5">
        <text>dTDP-beta-L-rhamnose + NADP(+) = dTDP-4-dehydro-beta-L-rhamnose + NADPH + H(+)</text>
        <dbReference type="Rhea" id="RHEA:21796"/>
        <dbReference type="ChEBI" id="CHEBI:15378"/>
        <dbReference type="ChEBI" id="CHEBI:57510"/>
        <dbReference type="ChEBI" id="CHEBI:57783"/>
        <dbReference type="ChEBI" id="CHEBI:58349"/>
        <dbReference type="ChEBI" id="CHEBI:62830"/>
        <dbReference type="EC" id="1.1.1.133"/>
    </reaction>
</comment>
<dbReference type="GO" id="GO:0008831">
    <property type="term" value="F:dTDP-4-dehydrorhamnose reductase activity"/>
    <property type="evidence" value="ECO:0007669"/>
    <property type="project" value="UniProtKB-EC"/>
</dbReference>
<dbReference type="HOGENOM" id="CLU_045518_2_2_7"/>
<evidence type="ECO:0000259" key="7">
    <source>
        <dbReference type="Pfam" id="PF04321"/>
    </source>
</evidence>
<gene>
    <name evidence="8" type="ordered locus">Geob_1457</name>
</gene>
<dbReference type="Gene3D" id="3.40.50.720">
    <property type="entry name" value="NAD(P)-binding Rossmann-like Domain"/>
    <property type="match status" value="1"/>
</dbReference>
<evidence type="ECO:0000313" key="9">
    <source>
        <dbReference type="Proteomes" id="UP000007721"/>
    </source>
</evidence>
<dbReference type="PANTHER" id="PTHR10491">
    <property type="entry name" value="DTDP-4-DEHYDRORHAMNOSE REDUCTASE"/>
    <property type="match status" value="1"/>
</dbReference>
<dbReference type="EMBL" id="CP001390">
    <property type="protein sequence ID" value="ACM19816.1"/>
    <property type="molecule type" value="Genomic_DNA"/>
</dbReference>